<accession>A0AAQ4DGZ0</accession>
<comment type="subcellular location">
    <subcellularLocation>
        <location evidence="1">Peroxisome</location>
    </subcellularLocation>
</comment>
<dbReference type="Gene3D" id="3.30.300.30">
    <property type="match status" value="1"/>
</dbReference>
<protein>
    <recommendedName>
        <fullName evidence="7">Acyl-coa synthetase</fullName>
    </recommendedName>
</protein>
<evidence type="ECO:0000313" key="6">
    <source>
        <dbReference type="Proteomes" id="UP001321473"/>
    </source>
</evidence>
<evidence type="ECO:0000313" key="5">
    <source>
        <dbReference type="EMBL" id="KAK8761730.1"/>
    </source>
</evidence>
<dbReference type="SUPFAM" id="SSF56801">
    <property type="entry name" value="Acetyl-CoA synthetase-like"/>
    <property type="match status" value="1"/>
</dbReference>
<dbReference type="InterPro" id="IPR000873">
    <property type="entry name" value="AMP-dep_synth/lig_dom"/>
</dbReference>
<evidence type="ECO:0008006" key="7">
    <source>
        <dbReference type="Google" id="ProtNLM"/>
    </source>
</evidence>
<reference evidence="5 6" key="1">
    <citation type="journal article" date="2023" name="Arcadia Sci">
        <title>De novo assembly of a long-read Amblyomma americanum tick genome.</title>
        <authorList>
            <person name="Chou S."/>
            <person name="Poskanzer K.E."/>
            <person name="Rollins M."/>
            <person name="Thuy-Boun P.S."/>
        </authorList>
    </citation>
    <scope>NUCLEOTIDE SEQUENCE [LARGE SCALE GENOMIC DNA]</scope>
    <source>
        <strain evidence="5">F_SG_1</strain>
        <tissue evidence="5">Salivary glands</tissue>
    </source>
</reference>
<dbReference type="EMBL" id="JARKHS020030807">
    <property type="protein sequence ID" value="KAK8761730.1"/>
    <property type="molecule type" value="Genomic_DNA"/>
</dbReference>
<keyword evidence="6" id="KW-1185">Reference proteome</keyword>
<keyword evidence="2" id="KW-0576">Peroxisome</keyword>
<proteinExistence type="predicted"/>
<dbReference type="GO" id="GO:0005777">
    <property type="term" value="C:peroxisome"/>
    <property type="evidence" value="ECO:0007669"/>
    <property type="project" value="UniProtKB-SubCell"/>
</dbReference>
<dbReference type="Proteomes" id="UP001321473">
    <property type="component" value="Unassembled WGS sequence"/>
</dbReference>
<dbReference type="InterPro" id="IPR042099">
    <property type="entry name" value="ANL_N_sf"/>
</dbReference>
<comment type="caution">
    <text evidence="5">The sequence shown here is derived from an EMBL/GenBank/DDBJ whole genome shotgun (WGS) entry which is preliminary data.</text>
</comment>
<dbReference type="InterPro" id="IPR025110">
    <property type="entry name" value="AMP-bd_C"/>
</dbReference>
<dbReference type="InterPro" id="IPR020845">
    <property type="entry name" value="AMP-binding_CS"/>
</dbReference>
<dbReference type="Pfam" id="PF13193">
    <property type="entry name" value="AMP-binding_C"/>
    <property type="match status" value="1"/>
</dbReference>
<evidence type="ECO:0000256" key="1">
    <source>
        <dbReference type="ARBA" id="ARBA00004275"/>
    </source>
</evidence>
<feature type="domain" description="AMP-binding enzyme C-terminal" evidence="4">
    <location>
        <begin position="502"/>
        <end position="582"/>
    </location>
</feature>
<feature type="domain" description="AMP-dependent synthetase/ligase" evidence="3">
    <location>
        <begin position="98"/>
        <end position="451"/>
    </location>
</feature>
<dbReference type="Gene3D" id="3.40.50.12780">
    <property type="entry name" value="N-terminal domain of ligase-like"/>
    <property type="match status" value="1"/>
</dbReference>
<gene>
    <name evidence="5" type="ORF">V5799_027006</name>
</gene>
<evidence type="ECO:0000259" key="4">
    <source>
        <dbReference type="Pfam" id="PF13193"/>
    </source>
</evidence>
<name>A0AAQ4DGZ0_AMBAM</name>
<organism evidence="5 6">
    <name type="scientific">Amblyomma americanum</name>
    <name type="common">Lone star tick</name>
    <dbReference type="NCBI Taxonomy" id="6943"/>
    <lineage>
        <taxon>Eukaryota</taxon>
        <taxon>Metazoa</taxon>
        <taxon>Ecdysozoa</taxon>
        <taxon>Arthropoda</taxon>
        <taxon>Chelicerata</taxon>
        <taxon>Arachnida</taxon>
        <taxon>Acari</taxon>
        <taxon>Parasitiformes</taxon>
        <taxon>Ixodida</taxon>
        <taxon>Ixodoidea</taxon>
        <taxon>Ixodidae</taxon>
        <taxon>Amblyomminae</taxon>
        <taxon>Amblyomma</taxon>
    </lineage>
</organism>
<dbReference type="GO" id="GO:0016405">
    <property type="term" value="F:CoA-ligase activity"/>
    <property type="evidence" value="ECO:0007669"/>
    <property type="project" value="TreeGrafter"/>
</dbReference>
<dbReference type="Pfam" id="PF00501">
    <property type="entry name" value="AMP-binding"/>
    <property type="match status" value="1"/>
</dbReference>
<dbReference type="PANTHER" id="PTHR24096">
    <property type="entry name" value="LONG-CHAIN-FATTY-ACID--COA LIGASE"/>
    <property type="match status" value="1"/>
</dbReference>
<dbReference type="InterPro" id="IPR045851">
    <property type="entry name" value="AMP-bd_C_sf"/>
</dbReference>
<sequence>MKRRLPKPPGVVHTYARPCSVASAGARRRLTRTPRGAVGGIDFVARLKGVVLRPVPRCTKRDVMTARIVDGVLQSPFPACDYQGISMPELVRSRLELFANKVIAVDVDAHLTGAELLSRIRRCAAGFSREGLQKGSRVCCQVGNSLDNIVAAMGVVFAGGTLVMARTTSVERELRYEIEDSTCEWILTDVANSSKASQIMEKIPLKACAIGEVPGFINVTRFQSNTEDSWREADVPVDPNEDVIVILYTSGSTGLPKGVEITHKAYVSTFLSFSKLGFVTEGDVFLAWNPITHVSGFTLNTFGPCCGATTILREITLPLDKFVDVVQTYKVTSVISLPIKLQMLINEAKSTRRKLPHIDKIMYGGSPMSSSLCRDICDVLTPSTLANVYGMTETFGLVSATQVDEITTDHMGLPTAGCEVKVVDVNTGKLLEPFEQGEICVRSPHVMKCYHRRPEATADVLSSDGWLRTGDLGHYDREGHLYMVERLKQLIKCMDNQLAPSELEEILLTHDAVAEVAVVGVPSPKYGEAPAACVVLNASYAEPHSTIEEELKKLVAGQTAVYKYLYGGVIFLDSLPKAENGKILKKELLAKFADRPIP</sequence>
<dbReference type="PANTHER" id="PTHR24096:SF422">
    <property type="entry name" value="BCDNA.GH02901"/>
    <property type="match status" value="1"/>
</dbReference>
<evidence type="ECO:0000259" key="3">
    <source>
        <dbReference type="Pfam" id="PF00501"/>
    </source>
</evidence>
<dbReference type="PROSITE" id="PS00455">
    <property type="entry name" value="AMP_BINDING"/>
    <property type="match status" value="1"/>
</dbReference>
<dbReference type="AlphaFoldDB" id="A0AAQ4DGZ0"/>
<evidence type="ECO:0000256" key="2">
    <source>
        <dbReference type="ARBA" id="ARBA00023140"/>
    </source>
</evidence>